<dbReference type="Proteomes" id="UP001266305">
    <property type="component" value="Unassembled WGS sequence"/>
</dbReference>
<feature type="region of interest" description="Disordered" evidence="1">
    <location>
        <begin position="81"/>
        <end position="134"/>
    </location>
</feature>
<organism evidence="2 3">
    <name type="scientific">Saguinus oedipus</name>
    <name type="common">Cotton-top tamarin</name>
    <name type="synonym">Oedipomidas oedipus</name>
    <dbReference type="NCBI Taxonomy" id="9490"/>
    <lineage>
        <taxon>Eukaryota</taxon>
        <taxon>Metazoa</taxon>
        <taxon>Chordata</taxon>
        <taxon>Craniata</taxon>
        <taxon>Vertebrata</taxon>
        <taxon>Euteleostomi</taxon>
        <taxon>Mammalia</taxon>
        <taxon>Eutheria</taxon>
        <taxon>Euarchontoglires</taxon>
        <taxon>Primates</taxon>
        <taxon>Haplorrhini</taxon>
        <taxon>Platyrrhini</taxon>
        <taxon>Cebidae</taxon>
        <taxon>Callitrichinae</taxon>
        <taxon>Saguinus</taxon>
    </lineage>
</organism>
<feature type="region of interest" description="Disordered" evidence="1">
    <location>
        <begin position="1"/>
        <end position="69"/>
    </location>
</feature>
<dbReference type="EMBL" id="JASSZA010000019">
    <property type="protein sequence ID" value="KAK2088158.1"/>
    <property type="molecule type" value="Genomic_DNA"/>
</dbReference>
<evidence type="ECO:0000256" key="1">
    <source>
        <dbReference type="SAM" id="MobiDB-lite"/>
    </source>
</evidence>
<feature type="region of interest" description="Disordered" evidence="1">
    <location>
        <begin position="264"/>
        <end position="367"/>
    </location>
</feature>
<comment type="caution">
    <text evidence="2">The sequence shown here is derived from an EMBL/GenBank/DDBJ whole genome shotgun (WGS) entry which is preliminary data.</text>
</comment>
<evidence type="ECO:0000313" key="2">
    <source>
        <dbReference type="EMBL" id="KAK2088158.1"/>
    </source>
</evidence>
<reference evidence="2 3" key="1">
    <citation type="submission" date="2023-05" db="EMBL/GenBank/DDBJ databases">
        <title>B98-5 Cell Line De Novo Hybrid Assembly: An Optical Mapping Approach.</title>
        <authorList>
            <person name="Kananen K."/>
            <person name="Auerbach J.A."/>
            <person name="Kautto E."/>
            <person name="Blachly J.S."/>
        </authorList>
    </citation>
    <scope>NUCLEOTIDE SEQUENCE [LARGE SCALE GENOMIC DNA]</scope>
    <source>
        <strain evidence="2">B95-8</strain>
        <tissue evidence="2">Cell line</tissue>
    </source>
</reference>
<feature type="compositionally biased region" description="Low complexity" evidence="1">
    <location>
        <begin position="333"/>
        <end position="345"/>
    </location>
</feature>
<protein>
    <submittedName>
        <fullName evidence="2">Uncharacterized protein</fullName>
    </submittedName>
</protein>
<sequence>MPELDGSLAQPKHPPRLNRPARGLRDTDGKQEFPGSCLRSGTLLQPCPAPRVPICGSHRPPPPTPGRKQFLLQGTADLAFVPGTRDPLASRLSAGGPGEGCRLHEGPPASAQPQVPGVTLSRAGSGCATRARSPAGEQAVLGAFWASARETPRCRAPGSQGRRGDRSGRRAELPHGDSDPPGPRGPLTETDDGQLRPGARRALQPRGRALIHAGLGGPRAPPPAARLRLWLRLQPGFGLGLRLARRLRPRRRRRLPRRLCAVAVQARSARRATSAAASRAPRGLSGGRQGGPPPAAAPAPKEPRRGRPGPGDPWRAHAPRRVARPAPAPPGRPALRPACPAGCRRWSVRGSVGRPARPLTRARSPEA</sequence>
<keyword evidence="3" id="KW-1185">Reference proteome</keyword>
<name>A0ABQ9TTP2_SAGOE</name>
<feature type="region of interest" description="Disordered" evidence="1">
    <location>
        <begin position="151"/>
        <end position="198"/>
    </location>
</feature>
<evidence type="ECO:0000313" key="3">
    <source>
        <dbReference type="Proteomes" id="UP001266305"/>
    </source>
</evidence>
<accession>A0ABQ9TTP2</accession>
<proteinExistence type="predicted"/>
<gene>
    <name evidence="2" type="ORF">P7K49_034065</name>
</gene>
<feature type="compositionally biased region" description="Basic and acidic residues" evidence="1">
    <location>
        <begin position="162"/>
        <end position="178"/>
    </location>
</feature>
<feature type="compositionally biased region" description="Low complexity" evidence="1">
    <location>
        <begin position="264"/>
        <end position="280"/>
    </location>
</feature>